<keyword evidence="3" id="KW-1185">Reference proteome</keyword>
<comment type="caution">
    <text evidence="2">The sequence shown here is derived from an EMBL/GenBank/DDBJ whole genome shotgun (WGS) entry which is preliminary data.</text>
</comment>
<dbReference type="AlphaFoldDB" id="A0A919CQX0"/>
<feature type="signal peptide" evidence="1">
    <location>
        <begin position="1"/>
        <end position="21"/>
    </location>
</feature>
<organism evidence="2 3">
    <name type="scientific">Thalassobaculum fulvum</name>
    <dbReference type="NCBI Taxonomy" id="1633335"/>
    <lineage>
        <taxon>Bacteria</taxon>
        <taxon>Pseudomonadati</taxon>
        <taxon>Pseudomonadota</taxon>
        <taxon>Alphaproteobacteria</taxon>
        <taxon>Rhodospirillales</taxon>
        <taxon>Thalassobaculaceae</taxon>
        <taxon>Thalassobaculum</taxon>
    </lineage>
</organism>
<feature type="chain" id="PRO_5037433235" evidence="1">
    <location>
        <begin position="22"/>
        <end position="179"/>
    </location>
</feature>
<dbReference type="EMBL" id="BMZS01000009">
    <property type="protein sequence ID" value="GHD57227.1"/>
    <property type="molecule type" value="Genomic_DNA"/>
</dbReference>
<keyword evidence="1" id="KW-0732">Signal</keyword>
<protein>
    <submittedName>
        <fullName evidence="2">Uncharacterized protein</fullName>
    </submittedName>
</protein>
<dbReference type="Proteomes" id="UP000630353">
    <property type="component" value="Unassembled WGS sequence"/>
</dbReference>
<accession>A0A919CQX0</accession>
<sequence length="179" mass="18534">MWGRVLPLLAALLLAAPAAHAAASRPAASTQTIGGYVYSWFEWAIALPKSMILGVDADVVAARAALVGDIERLKAMVALAGFRVETVSVAMGLIPAVSLSLAYDRAISEQELAALRAELRGGKFGFLEKALLEALLDASSATIGKEGDSLSLASVDVDVDVIPTITLNFEEAGPAGAKD</sequence>
<proteinExistence type="predicted"/>
<gene>
    <name evidence="2" type="ORF">GCM10017083_38410</name>
</gene>
<name>A0A919CQX0_9PROT</name>
<evidence type="ECO:0000256" key="1">
    <source>
        <dbReference type="SAM" id="SignalP"/>
    </source>
</evidence>
<reference evidence="2" key="2">
    <citation type="submission" date="2020-09" db="EMBL/GenBank/DDBJ databases">
        <authorList>
            <person name="Sun Q."/>
            <person name="Kim S."/>
        </authorList>
    </citation>
    <scope>NUCLEOTIDE SEQUENCE</scope>
    <source>
        <strain evidence="2">KCTC 42651</strain>
    </source>
</reference>
<reference evidence="2" key="1">
    <citation type="journal article" date="2014" name="Int. J. Syst. Evol. Microbiol.">
        <title>Complete genome sequence of Corynebacterium casei LMG S-19264T (=DSM 44701T), isolated from a smear-ripened cheese.</title>
        <authorList>
            <consortium name="US DOE Joint Genome Institute (JGI-PGF)"/>
            <person name="Walter F."/>
            <person name="Albersmeier A."/>
            <person name="Kalinowski J."/>
            <person name="Ruckert C."/>
        </authorList>
    </citation>
    <scope>NUCLEOTIDE SEQUENCE</scope>
    <source>
        <strain evidence="2">KCTC 42651</strain>
    </source>
</reference>
<evidence type="ECO:0000313" key="2">
    <source>
        <dbReference type="EMBL" id="GHD57227.1"/>
    </source>
</evidence>
<evidence type="ECO:0000313" key="3">
    <source>
        <dbReference type="Proteomes" id="UP000630353"/>
    </source>
</evidence>